<dbReference type="InterPro" id="IPR048307">
    <property type="entry name" value="STT3_N"/>
</dbReference>
<feature type="transmembrane region" description="Helical" evidence="17">
    <location>
        <begin position="391"/>
        <end position="424"/>
    </location>
</feature>
<evidence type="ECO:0000256" key="5">
    <source>
        <dbReference type="ARBA" id="ARBA00010810"/>
    </source>
</evidence>
<feature type="transmembrane region" description="Helical" evidence="17">
    <location>
        <begin position="436"/>
        <end position="455"/>
    </location>
</feature>
<feature type="region of interest" description="Disordered" evidence="16">
    <location>
        <begin position="63"/>
        <end position="88"/>
    </location>
</feature>
<accession>A0A6V7WNB3</accession>
<feature type="region of interest" description="Disordered" evidence="16">
    <location>
        <begin position="142"/>
        <end position="180"/>
    </location>
</feature>
<dbReference type="GO" id="GO:0018279">
    <property type="term" value="P:protein N-linked glycosylation via asparagine"/>
    <property type="evidence" value="ECO:0007669"/>
    <property type="project" value="TreeGrafter"/>
</dbReference>
<keyword evidence="12 17" id="KW-1133">Transmembrane helix</keyword>
<evidence type="ECO:0000256" key="11">
    <source>
        <dbReference type="ARBA" id="ARBA00022842"/>
    </source>
</evidence>
<dbReference type="GO" id="GO:0012505">
    <property type="term" value="C:endomembrane system"/>
    <property type="evidence" value="ECO:0007669"/>
    <property type="project" value="UniProtKB-SubCell"/>
</dbReference>
<dbReference type="AlphaFoldDB" id="A0A6V7WNB3"/>
<evidence type="ECO:0000256" key="17">
    <source>
        <dbReference type="SAM" id="Phobius"/>
    </source>
</evidence>
<evidence type="ECO:0000256" key="14">
    <source>
        <dbReference type="ARBA" id="ARBA00023211"/>
    </source>
</evidence>
<dbReference type="OrthoDB" id="10261066at2759"/>
<dbReference type="InterPro" id="IPR003674">
    <property type="entry name" value="Oligo_trans_STT3"/>
</dbReference>
<keyword evidence="14" id="KW-0464">Manganese</keyword>
<dbReference type="EC" id="2.4.99.18" evidence="6"/>
<keyword evidence="11" id="KW-0460">Magnesium</keyword>
<feature type="region of interest" description="Disordered" evidence="16">
    <location>
        <begin position="1"/>
        <end position="45"/>
    </location>
</feature>
<comment type="similarity">
    <text evidence="5">Belongs to the STT3 family.</text>
</comment>
<keyword evidence="13 17" id="KW-0472">Membrane</keyword>
<feature type="transmembrane region" description="Helical" evidence="17">
    <location>
        <begin position="585"/>
        <end position="603"/>
    </location>
</feature>
<dbReference type="Pfam" id="PF02516">
    <property type="entry name" value="STT3"/>
    <property type="match status" value="1"/>
</dbReference>
<evidence type="ECO:0000256" key="8">
    <source>
        <dbReference type="ARBA" id="ARBA00022679"/>
    </source>
</evidence>
<dbReference type="GO" id="GO:0016020">
    <property type="term" value="C:membrane"/>
    <property type="evidence" value="ECO:0007669"/>
    <property type="project" value="InterPro"/>
</dbReference>
<comment type="subcellular location">
    <subcellularLocation>
        <location evidence="3">Endomembrane system</location>
        <topology evidence="3">Multi-pass membrane protein</topology>
    </subcellularLocation>
</comment>
<keyword evidence="10" id="KW-0479">Metal-binding</keyword>
<dbReference type="EMBL" id="CAJEWN010000696">
    <property type="protein sequence ID" value="CAD2188504.1"/>
    <property type="molecule type" value="Genomic_DNA"/>
</dbReference>
<comment type="cofactor">
    <cofactor evidence="1">
        <name>Mn(2+)</name>
        <dbReference type="ChEBI" id="CHEBI:29035"/>
    </cofactor>
</comment>
<evidence type="ECO:0000256" key="6">
    <source>
        <dbReference type="ARBA" id="ARBA00012605"/>
    </source>
</evidence>
<evidence type="ECO:0000256" key="13">
    <source>
        <dbReference type="ARBA" id="ARBA00023136"/>
    </source>
</evidence>
<dbReference type="UniPathway" id="UPA00378"/>
<evidence type="ECO:0000256" key="10">
    <source>
        <dbReference type="ARBA" id="ARBA00022723"/>
    </source>
</evidence>
<evidence type="ECO:0000256" key="7">
    <source>
        <dbReference type="ARBA" id="ARBA00022676"/>
    </source>
</evidence>
<organism evidence="19 20">
    <name type="scientific">Meloidogyne enterolobii</name>
    <name type="common">Root-knot nematode worm</name>
    <name type="synonym">Meloidogyne mayaguensis</name>
    <dbReference type="NCBI Taxonomy" id="390850"/>
    <lineage>
        <taxon>Eukaryota</taxon>
        <taxon>Metazoa</taxon>
        <taxon>Ecdysozoa</taxon>
        <taxon>Nematoda</taxon>
        <taxon>Chromadorea</taxon>
        <taxon>Rhabditida</taxon>
        <taxon>Tylenchina</taxon>
        <taxon>Tylenchomorpha</taxon>
        <taxon>Tylenchoidea</taxon>
        <taxon>Meloidogynidae</taxon>
        <taxon>Meloidogyninae</taxon>
        <taxon>Meloidogyne</taxon>
    </lineage>
</organism>
<feature type="transmembrane region" description="Helical" evidence="17">
    <location>
        <begin position="216"/>
        <end position="238"/>
    </location>
</feature>
<comment type="cofactor">
    <cofactor evidence="2">
        <name>Mg(2+)</name>
        <dbReference type="ChEBI" id="CHEBI:18420"/>
    </cofactor>
</comment>
<comment type="catalytic activity">
    <reaction evidence="15">
        <text>a di-trans,poly-cis-dolichyl diphosphooligosaccharide + L-asparaginyl-[protein] = N(4)-(oligosaccharide-(1-&gt;4)-N-acetyl-beta-D-glucosaminyl-(1-&gt;4)-N-acetyl-beta-D-glucosaminyl)-L-asparaginyl-[protein] + a di-trans,poly-cis-dolichyl diphosphate + H(+)</text>
        <dbReference type="Rhea" id="RHEA:22980"/>
        <dbReference type="Rhea" id="RHEA-COMP:12804"/>
        <dbReference type="Rhea" id="RHEA-COMP:12805"/>
        <dbReference type="Rhea" id="RHEA-COMP:19506"/>
        <dbReference type="Rhea" id="RHEA-COMP:19509"/>
        <dbReference type="ChEBI" id="CHEBI:15378"/>
        <dbReference type="ChEBI" id="CHEBI:50347"/>
        <dbReference type="ChEBI" id="CHEBI:57497"/>
        <dbReference type="ChEBI" id="CHEBI:57570"/>
        <dbReference type="ChEBI" id="CHEBI:132529"/>
        <dbReference type="EC" id="2.4.99.18"/>
    </reaction>
</comment>
<comment type="caution">
    <text evidence="19">The sequence shown here is derived from an EMBL/GenBank/DDBJ whole genome shotgun (WGS) entry which is preliminary data.</text>
</comment>
<feature type="transmembrane region" description="Helical" evidence="17">
    <location>
        <begin position="497"/>
        <end position="521"/>
    </location>
</feature>
<proteinExistence type="inferred from homology"/>
<dbReference type="PANTHER" id="PTHR13872:SF1">
    <property type="entry name" value="DOLICHYL-DIPHOSPHOOLIGOSACCHARIDE--PROTEIN GLYCOSYLTRANSFERASE SUBUNIT STT3B"/>
    <property type="match status" value="1"/>
</dbReference>
<feature type="transmembrane region" description="Helical" evidence="17">
    <location>
        <begin position="282"/>
        <end position="302"/>
    </location>
</feature>
<evidence type="ECO:0000259" key="18">
    <source>
        <dbReference type="Pfam" id="PF02516"/>
    </source>
</evidence>
<evidence type="ECO:0000313" key="20">
    <source>
        <dbReference type="Proteomes" id="UP000580250"/>
    </source>
</evidence>
<feature type="transmembrane region" description="Helical" evidence="17">
    <location>
        <begin position="314"/>
        <end position="332"/>
    </location>
</feature>
<keyword evidence="9 17" id="KW-0812">Transmembrane</keyword>
<feature type="transmembrane region" description="Helical" evidence="17">
    <location>
        <begin position="556"/>
        <end position="578"/>
    </location>
</feature>
<evidence type="ECO:0000256" key="15">
    <source>
        <dbReference type="ARBA" id="ARBA00048829"/>
    </source>
</evidence>
<dbReference type="Gene3D" id="3.40.50.12610">
    <property type="match status" value="1"/>
</dbReference>
<reference evidence="19 20" key="1">
    <citation type="submission" date="2020-08" db="EMBL/GenBank/DDBJ databases">
        <authorList>
            <person name="Koutsovoulos G."/>
            <person name="Danchin GJ E."/>
        </authorList>
    </citation>
    <scope>NUCLEOTIDE SEQUENCE [LARGE SCALE GENOMIC DNA]</scope>
</reference>
<feature type="transmembrane region" description="Helical" evidence="17">
    <location>
        <begin position="338"/>
        <end position="357"/>
    </location>
</feature>
<name>A0A6V7WNB3_MELEN</name>
<feature type="transmembrane region" description="Helical" evidence="17">
    <location>
        <begin position="695"/>
        <end position="715"/>
    </location>
</feature>
<sequence>MGEPEKEDGVVQLKIEEGEKEKEGKEENGGGGGSSSQQQQKQKLITTTNVAGGSSACSAALTEDAESQATTTNLDESVDGEIGGGNNEPGLRYTMAVLRCGRARFARGDRSEAAAVVPLDMPGFLRSGKNFFPRKPCGRGVLIKKPGGKSAGDKSASRQVGRWQVGRDKSARGKSGVSPSLGVPGFTKNVFMEKEKSKPQPSSTQIPNLEGGFPTLLVFVILGLAWLVGFASRLFAIVRFESIIHEFDPWFNYRSTQYMVENGFYNFLNWFDERAWYPLGRIVGGTIYPGLMLTSGYIHYLLSCLNIPVHIRDICVFLAPTFSGLTAIATYLLTKELWSTGAGLFAACFIAISPGYTSRSVAGSYDNEGIAIFALQFTYFLWVRSVKTGSVFWAVLTALSYFYMVSAWGGYVFIINLIPLHVLVLVISGNYTNKIYIAYTTFYILGQLMAMQVPFVGFQPVKTSEHMAAFGIFGLLQLVGALKFVQGRLTQKQFFALFAGVILFTFSIGILILMLLTYAGYVAPWTGRFYSLWDTGYAKIHIPIIASVSEHQPTTWVSFFFDLHITAAVFPAGLWFCVKNVNSERLFVILYAVTAVYFAGVMVRLMLTLTPVVCVLSGIAFSCIFEKYMLEDVEQKKAGEGKDLKDGMGDRRLYDKATAKIGKQQKAAQTAAASFSPAIGSSDVTDHIGMNTRSIVLVAMLFILLMYVAHCTYVTSNAYSHPSVVLQSHTSDGGRIIMDDFREAYYWLRKNTPDDARIMSWWDYGYQIAGMANRNNSC</sequence>
<gene>
    <name evidence="19" type="ORF">MENT_LOCUS41158</name>
</gene>
<keyword evidence="8" id="KW-0808">Transferase</keyword>
<feature type="transmembrane region" description="Helical" evidence="17">
    <location>
        <begin position="467"/>
        <end position="485"/>
    </location>
</feature>
<dbReference type="GO" id="GO:0004579">
    <property type="term" value="F:dolichyl-diphosphooligosaccharide-protein glycotransferase activity"/>
    <property type="evidence" value="ECO:0007669"/>
    <property type="project" value="UniProtKB-EC"/>
</dbReference>
<keyword evidence="7" id="KW-0328">Glycosyltransferase</keyword>
<evidence type="ECO:0000256" key="1">
    <source>
        <dbReference type="ARBA" id="ARBA00001936"/>
    </source>
</evidence>
<comment type="pathway">
    <text evidence="4">Protein modification; protein glycosylation.</text>
</comment>
<evidence type="ECO:0000256" key="16">
    <source>
        <dbReference type="SAM" id="MobiDB-lite"/>
    </source>
</evidence>
<dbReference type="PANTHER" id="PTHR13872">
    <property type="entry name" value="DOLICHYL-DIPHOSPHOOLIGOSACCHARIDE--PROTEIN GLYCOSYLTRANSFERASE SUBUNIT"/>
    <property type="match status" value="1"/>
</dbReference>
<evidence type="ECO:0000256" key="4">
    <source>
        <dbReference type="ARBA" id="ARBA00004922"/>
    </source>
</evidence>
<dbReference type="Proteomes" id="UP000580250">
    <property type="component" value="Unassembled WGS sequence"/>
</dbReference>
<evidence type="ECO:0000256" key="3">
    <source>
        <dbReference type="ARBA" id="ARBA00004127"/>
    </source>
</evidence>
<feature type="transmembrane region" description="Helical" evidence="17">
    <location>
        <begin position="609"/>
        <end position="630"/>
    </location>
</feature>
<evidence type="ECO:0000256" key="2">
    <source>
        <dbReference type="ARBA" id="ARBA00001946"/>
    </source>
</evidence>
<dbReference type="GO" id="GO:0046872">
    <property type="term" value="F:metal ion binding"/>
    <property type="evidence" value="ECO:0007669"/>
    <property type="project" value="UniProtKB-KW"/>
</dbReference>
<protein>
    <recommendedName>
        <fullName evidence="6">dolichyl-diphosphooligosaccharide--protein glycotransferase</fullName>
        <ecNumber evidence="6">2.4.99.18</ecNumber>
    </recommendedName>
</protein>
<dbReference type="GO" id="GO:0043687">
    <property type="term" value="P:post-translational protein modification"/>
    <property type="evidence" value="ECO:0007669"/>
    <property type="project" value="TreeGrafter"/>
</dbReference>
<feature type="compositionally biased region" description="Basic and acidic residues" evidence="16">
    <location>
        <begin position="14"/>
        <end position="28"/>
    </location>
</feature>
<feature type="domain" description="Oligosaccharyl transferase STT3 N-terminal" evidence="18">
    <location>
        <begin position="217"/>
        <end position="616"/>
    </location>
</feature>
<evidence type="ECO:0000256" key="9">
    <source>
        <dbReference type="ARBA" id="ARBA00022692"/>
    </source>
</evidence>
<evidence type="ECO:0000313" key="19">
    <source>
        <dbReference type="EMBL" id="CAD2188504.1"/>
    </source>
</evidence>
<evidence type="ECO:0000256" key="12">
    <source>
        <dbReference type="ARBA" id="ARBA00022989"/>
    </source>
</evidence>